<evidence type="ECO:0000256" key="6">
    <source>
        <dbReference type="SAM" id="Phobius"/>
    </source>
</evidence>
<reference evidence="9" key="1">
    <citation type="journal article" date="2013" name="Stand. Genomic Sci.">
        <title>Genome sequence of the thermophilic fresh-water bacterium Spirochaeta caldaria type strain (H1(T)), reclassification of Spirochaeta caldaria, Spirochaeta stenostrepta, and Spirochaeta zuelzerae in the genus Treponema as Treponema caldaria comb. nov., Treponema stenostrepta comb. nov., and Treponema zuelzerae comb. nov., and emendation of the genus Treponema.</title>
        <authorList>
            <person name="Abt B."/>
            <person name="Goker M."/>
            <person name="Scheuner C."/>
            <person name="Han C."/>
            <person name="Lu M."/>
            <person name="Misra M."/>
            <person name="Lapidus A."/>
            <person name="Nolan M."/>
            <person name="Lucas S."/>
            <person name="Hammon N."/>
            <person name="Deshpande S."/>
            <person name="Cheng J.F."/>
            <person name="Tapia R."/>
            <person name="Goodwin L.A."/>
            <person name="Pitluck S."/>
            <person name="Liolios K."/>
            <person name="Pagani I."/>
            <person name="Ivanova N."/>
            <person name="Mavromatis K."/>
            <person name="Mikhailova N."/>
            <person name="Huntemann M."/>
            <person name="Pati A."/>
            <person name="Chen A."/>
            <person name="Palaniappan K."/>
            <person name="Land M."/>
            <person name="Hauser L."/>
            <person name="Jeffries C.D."/>
            <person name="Rohde M."/>
            <person name="Spring S."/>
            <person name="Gronow S."/>
            <person name="Detter J.C."/>
            <person name="Bristow J."/>
            <person name="Eisen J.A."/>
            <person name="Markowitz V."/>
            <person name="Hugenholtz P."/>
            <person name="Kyrpides N.C."/>
            <person name="Woyke T."/>
            <person name="Klenk H.P."/>
        </authorList>
    </citation>
    <scope>NUCLEOTIDE SEQUENCE</scope>
    <source>
        <strain evidence="9">ATCC 51460 / DSM 7334 / H1</strain>
    </source>
</reference>
<gene>
    <name evidence="8" type="ordered locus">Spica_0868</name>
</gene>
<dbReference type="EMBL" id="CP002868">
    <property type="protein sequence ID" value="AEJ19022.1"/>
    <property type="molecule type" value="Genomic_DNA"/>
</dbReference>
<evidence type="ECO:0000256" key="1">
    <source>
        <dbReference type="ARBA" id="ARBA00004651"/>
    </source>
</evidence>
<dbReference type="AlphaFoldDB" id="F8F1G9"/>
<dbReference type="Proteomes" id="UP000000503">
    <property type="component" value="Chromosome"/>
</dbReference>
<dbReference type="Pfam" id="PF13244">
    <property type="entry name" value="MbhD"/>
    <property type="match status" value="1"/>
</dbReference>
<dbReference type="Gene3D" id="1.20.120.1200">
    <property type="entry name" value="NADH-ubiquinone/plastoquinone oxidoreductase chain 6, subunit NuoJ"/>
    <property type="match status" value="1"/>
</dbReference>
<dbReference type="GO" id="GO:0005886">
    <property type="term" value="C:plasma membrane"/>
    <property type="evidence" value="ECO:0007669"/>
    <property type="project" value="UniProtKB-SubCell"/>
</dbReference>
<dbReference type="InterPro" id="IPR042106">
    <property type="entry name" value="Nuo/plastoQ_OxRdtase_6_NuoJ"/>
</dbReference>
<evidence type="ECO:0000256" key="4">
    <source>
        <dbReference type="ARBA" id="ARBA00022989"/>
    </source>
</evidence>
<dbReference type="KEGG" id="scd:Spica_0868"/>
<organism evidence="8 9">
    <name type="scientific">Gracilinema caldarium (strain ATCC 51460 / DSM 7334 / H1)</name>
    <name type="common">Treponema caldarium</name>
    <dbReference type="NCBI Taxonomy" id="744872"/>
    <lineage>
        <taxon>Bacteria</taxon>
        <taxon>Pseudomonadati</taxon>
        <taxon>Spirochaetota</taxon>
        <taxon>Spirochaetia</taxon>
        <taxon>Spirochaetales</taxon>
        <taxon>Breznakiellaceae</taxon>
        <taxon>Gracilinema</taxon>
    </lineage>
</organism>
<feature type="transmembrane region" description="Helical" evidence="6">
    <location>
        <begin position="50"/>
        <end position="68"/>
    </location>
</feature>
<keyword evidence="3 6" id="KW-0812">Transmembrane</keyword>
<feature type="domain" description="MrpA C-terminal/MbhD" evidence="7">
    <location>
        <begin position="7"/>
        <end position="73"/>
    </location>
</feature>
<accession>F8F1G9</accession>
<keyword evidence="2" id="KW-1003">Cell membrane</keyword>
<name>F8F1G9_GRAC1</name>
<keyword evidence="4 6" id="KW-1133">Transmembrane helix</keyword>
<keyword evidence="9" id="KW-1185">Reference proteome</keyword>
<dbReference type="OrthoDB" id="7875411at2"/>
<dbReference type="eggNOG" id="COG1563">
    <property type="taxonomic scope" value="Bacteria"/>
</dbReference>
<dbReference type="HOGENOM" id="CLU_173139_2_1_12"/>
<sequence length="76" mass="8141">MITVLLVFVVIGSAYALFSRDLLHSTIALSMTSVVSAFIFYLLHAPDVAITEAAVGAGLSTVIFLWIIKQTGRSDP</sequence>
<protein>
    <recommendedName>
        <fullName evidence="7">MrpA C-terminal/MbhD domain-containing protein</fullName>
    </recommendedName>
</protein>
<evidence type="ECO:0000256" key="3">
    <source>
        <dbReference type="ARBA" id="ARBA00022692"/>
    </source>
</evidence>
<feature type="transmembrane region" description="Helical" evidence="6">
    <location>
        <begin position="26"/>
        <end position="43"/>
    </location>
</feature>
<evidence type="ECO:0000259" key="7">
    <source>
        <dbReference type="Pfam" id="PF13244"/>
    </source>
</evidence>
<proteinExistence type="predicted"/>
<dbReference type="InterPro" id="IPR025383">
    <property type="entry name" value="MrpA_C/MbhD"/>
</dbReference>
<keyword evidence="5 6" id="KW-0472">Membrane</keyword>
<evidence type="ECO:0000313" key="8">
    <source>
        <dbReference type="EMBL" id="AEJ19022.1"/>
    </source>
</evidence>
<comment type="subcellular location">
    <subcellularLocation>
        <location evidence="1">Cell membrane</location>
        <topology evidence="1">Multi-pass membrane protein</topology>
    </subcellularLocation>
</comment>
<evidence type="ECO:0000256" key="5">
    <source>
        <dbReference type="ARBA" id="ARBA00023136"/>
    </source>
</evidence>
<evidence type="ECO:0000256" key="2">
    <source>
        <dbReference type="ARBA" id="ARBA00022475"/>
    </source>
</evidence>
<dbReference type="STRING" id="744872.Spica_0868"/>
<dbReference type="RefSeq" id="WP_013968333.1">
    <property type="nucleotide sequence ID" value="NC_015732.1"/>
</dbReference>
<evidence type="ECO:0000313" key="9">
    <source>
        <dbReference type="Proteomes" id="UP000000503"/>
    </source>
</evidence>